<keyword evidence="6" id="KW-1185">Reference proteome</keyword>
<accession>A0AAV3ZER9</accession>
<evidence type="ECO:0000313" key="6">
    <source>
        <dbReference type="Proteomes" id="UP000735302"/>
    </source>
</evidence>
<reference evidence="5 6" key="1">
    <citation type="journal article" date="2021" name="Elife">
        <title>Chloroplast acquisition without the gene transfer in kleptoplastic sea slugs, Plakobranchus ocellatus.</title>
        <authorList>
            <person name="Maeda T."/>
            <person name="Takahashi S."/>
            <person name="Yoshida T."/>
            <person name="Shimamura S."/>
            <person name="Takaki Y."/>
            <person name="Nagai Y."/>
            <person name="Toyoda A."/>
            <person name="Suzuki Y."/>
            <person name="Arimoto A."/>
            <person name="Ishii H."/>
            <person name="Satoh N."/>
            <person name="Nishiyama T."/>
            <person name="Hasebe M."/>
            <person name="Maruyama T."/>
            <person name="Minagawa J."/>
            <person name="Obokata J."/>
            <person name="Shigenobu S."/>
        </authorList>
    </citation>
    <scope>NUCLEOTIDE SEQUENCE [LARGE SCALE GENOMIC DNA]</scope>
</reference>
<evidence type="ECO:0000259" key="4">
    <source>
        <dbReference type="PROSITE" id="PS50097"/>
    </source>
</evidence>
<dbReference type="InterPro" id="IPR000210">
    <property type="entry name" value="BTB/POZ_dom"/>
</dbReference>
<dbReference type="Gene3D" id="2.120.10.80">
    <property type="entry name" value="Kelch-type beta propeller"/>
    <property type="match status" value="1"/>
</dbReference>
<name>A0AAV3ZER9_9GAST</name>
<dbReference type="PROSITE" id="PS50097">
    <property type="entry name" value="BTB"/>
    <property type="match status" value="1"/>
</dbReference>
<dbReference type="InterPro" id="IPR011333">
    <property type="entry name" value="SKP1/BTB/POZ_sf"/>
</dbReference>
<dbReference type="SMART" id="SM00875">
    <property type="entry name" value="BACK"/>
    <property type="match status" value="1"/>
</dbReference>
<dbReference type="Pfam" id="PF07707">
    <property type="entry name" value="BACK"/>
    <property type="match status" value="1"/>
</dbReference>
<dbReference type="PANTHER" id="PTHR45632:SF3">
    <property type="entry name" value="KELCH-LIKE PROTEIN 32"/>
    <property type="match status" value="1"/>
</dbReference>
<feature type="region of interest" description="Disordered" evidence="3">
    <location>
        <begin position="271"/>
        <end position="342"/>
    </location>
</feature>
<keyword evidence="2" id="KW-0677">Repeat</keyword>
<evidence type="ECO:0000256" key="1">
    <source>
        <dbReference type="ARBA" id="ARBA00022441"/>
    </source>
</evidence>
<dbReference type="Pfam" id="PF00651">
    <property type="entry name" value="BTB"/>
    <property type="match status" value="2"/>
</dbReference>
<dbReference type="SUPFAM" id="SSF54695">
    <property type="entry name" value="POZ domain"/>
    <property type="match status" value="1"/>
</dbReference>
<feature type="domain" description="BTB" evidence="4">
    <location>
        <begin position="227"/>
        <end position="258"/>
    </location>
</feature>
<evidence type="ECO:0000313" key="5">
    <source>
        <dbReference type="EMBL" id="GFN92947.1"/>
    </source>
</evidence>
<protein>
    <submittedName>
        <fullName evidence="5">Histone-lysine N-methyltransferase SETMAR</fullName>
    </submittedName>
</protein>
<feature type="compositionally biased region" description="Basic and acidic residues" evidence="3">
    <location>
        <begin position="289"/>
        <end position="307"/>
    </location>
</feature>
<dbReference type="InterPro" id="IPR015915">
    <property type="entry name" value="Kelch-typ_b-propeller"/>
</dbReference>
<feature type="compositionally biased region" description="Polar residues" evidence="3">
    <location>
        <begin position="273"/>
        <end position="288"/>
    </location>
</feature>
<dbReference type="SMART" id="SM00225">
    <property type="entry name" value="BTB"/>
    <property type="match status" value="1"/>
</dbReference>
<dbReference type="PANTHER" id="PTHR45632">
    <property type="entry name" value="LD33804P"/>
    <property type="match status" value="1"/>
</dbReference>
<proteinExistence type="predicted"/>
<dbReference type="AlphaFoldDB" id="A0AAV3ZER9"/>
<gene>
    <name evidence="5" type="ORF">PoB_001945300</name>
</gene>
<keyword evidence="1" id="KW-0880">Kelch repeat</keyword>
<evidence type="ECO:0000256" key="2">
    <source>
        <dbReference type="ARBA" id="ARBA00022737"/>
    </source>
</evidence>
<dbReference type="Pfam" id="PF01344">
    <property type="entry name" value="Kelch_1"/>
    <property type="match status" value="1"/>
</dbReference>
<dbReference type="Gene3D" id="3.30.710.10">
    <property type="entry name" value="Potassium Channel Kv1.1, Chain A"/>
    <property type="match status" value="1"/>
</dbReference>
<dbReference type="Proteomes" id="UP000735302">
    <property type="component" value="Unassembled WGS sequence"/>
</dbReference>
<dbReference type="SUPFAM" id="SSF117281">
    <property type="entry name" value="Kelch motif"/>
    <property type="match status" value="1"/>
</dbReference>
<organism evidence="5 6">
    <name type="scientific">Plakobranchus ocellatus</name>
    <dbReference type="NCBI Taxonomy" id="259542"/>
    <lineage>
        <taxon>Eukaryota</taxon>
        <taxon>Metazoa</taxon>
        <taxon>Spiralia</taxon>
        <taxon>Lophotrochozoa</taxon>
        <taxon>Mollusca</taxon>
        <taxon>Gastropoda</taxon>
        <taxon>Heterobranchia</taxon>
        <taxon>Euthyneura</taxon>
        <taxon>Panpulmonata</taxon>
        <taxon>Sacoglossa</taxon>
        <taxon>Placobranchoidea</taxon>
        <taxon>Plakobranchidae</taxon>
        <taxon>Plakobranchus</taxon>
    </lineage>
</organism>
<dbReference type="InterPro" id="IPR006652">
    <property type="entry name" value="Kelch_1"/>
</dbReference>
<sequence>MPDTGSIRQLDAKEENWRKVDRPGVPVGIEEKLPGKVRFDIDANVEGNVNNNYSDGASCVDLNTRKISQIEVVKSCRVEESEGNRSNQDFVSGSRGANNNNNISCSQVDMALCSSDSNGMDGVMEFRRNSRDSSNNNKCLSEQFSESCKVDNLVMEANQMASASKSTADDDDNFKHGQIPSSPAVCDTAVPEVKKAPPEVNFSDPRQNQVFQMLTGVQQLRKEGVFTDITVRVNDVDFSCHSFVLAINSPFLHAMVKDYNMLGGSERHPFDSIPNQGSCPGNIPNSCDQNKEKHTVGRSDLDQKEPGSFETLTTGRNSGKELHPPKTGTKVDSPPISDSNKEKGPLLLKGIKPEIFSKMLDFMYCCFEDVITEENCLELLLAADTMQLPHLRRTCATYVTDTLSAGNVFRVIQLCDSGYANLFEPRIMKRAHQVIRENFPQLSCAEEFLSLGRHVMIPLLADSMLHTRSEMDVLQALLKWVKAKPEERCSDMTLMLQHVRFPLMSSRELEKLREVPLLKQNSLAMALIEESRAYGNLDYNERMAWPRHNSISRCLFSTRDLILWTADRDKGLHFYSIIDGQHHKVTSFGQLTAPIHSNVASSVSTPSTAAITGSTGNFSFDSTSSVCCYGDKIFFTGGEFNTDMVWSVDTGSGEVKVHAKMPRGRKFHSMVASKGCVYCLGGQDKRGYTVLEDVDAYIINKNVWVKVGHLAVPAYNMSAAVSGGAVYLVGGLDHAGQPLRLIQCFIALRSGLYSAFKRDSSELIPTRKKSTSRLSNQFLNSLMRSSSVSKAMPPKWRFKGPNK</sequence>
<evidence type="ECO:0000256" key="3">
    <source>
        <dbReference type="SAM" id="MobiDB-lite"/>
    </source>
</evidence>
<dbReference type="Gene3D" id="1.25.40.420">
    <property type="match status" value="1"/>
</dbReference>
<dbReference type="CDD" id="cd18186">
    <property type="entry name" value="BTB_POZ_ZBTB_KLHL-like"/>
    <property type="match status" value="1"/>
</dbReference>
<dbReference type="EMBL" id="BLXT01002301">
    <property type="protein sequence ID" value="GFN92947.1"/>
    <property type="molecule type" value="Genomic_DNA"/>
</dbReference>
<dbReference type="InterPro" id="IPR011705">
    <property type="entry name" value="BACK"/>
</dbReference>
<comment type="caution">
    <text evidence="5">The sequence shown here is derived from an EMBL/GenBank/DDBJ whole genome shotgun (WGS) entry which is preliminary data.</text>
</comment>